<dbReference type="SUPFAM" id="SSF53850">
    <property type="entry name" value="Periplasmic binding protein-like II"/>
    <property type="match status" value="1"/>
</dbReference>
<evidence type="ECO:0000313" key="4">
    <source>
        <dbReference type="Proteomes" id="UP000321245"/>
    </source>
</evidence>
<reference evidence="3 4" key="1">
    <citation type="submission" date="2019-07" db="EMBL/GenBank/DDBJ databases">
        <title>Whole genome shotgun sequence of Empedobacter brevis NBRC 14943.</title>
        <authorList>
            <person name="Hosoyama A."/>
            <person name="Uohara A."/>
            <person name="Ohji S."/>
            <person name="Ichikawa N."/>
        </authorList>
    </citation>
    <scope>NUCLEOTIDE SEQUENCE [LARGE SCALE GENOMIC DNA]</scope>
    <source>
        <strain evidence="3 4">NBRC 14943</strain>
    </source>
</reference>
<name>A0A511NEL4_9FLAO</name>
<feature type="domain" description="PBP" evidence="2">
    <location>
        <begin position="43"/>
        <end position="264"/>
    </location>
</feature>
<accession>A0A511NEL4</accession>
<dbReference type="RefSeq" id="WP_019975340.1">
    <property type="nucleotide sequence ID" value="NZ_BJXC01000005.1"/>
</dbReference>
<protein>
    <recommendedName>
        <fullName evidence="2">PBP domain-containing protein</fullName>
    </recommendedName>
</protein>
<organism evidence="3 4">
    <name type="scientific">Empedobacter brevis NBRC 14943 = ATCC 43319</name>
    <dbReference type="NCBI Taxonomy" id="1218108"/>
    <lineage>
        <taxon>Bacteria</taxon>
        <taxon>Pseudomonadati</taxon>
        <taxon>Bacteroidota</taxon>
        <taxon>Flavobacteriia</taxon>
        <taxon>Flavobacteriales</taxon>
        <taxon>Weeksellaceae</taxon>
        <taxon>Empedobacter</taxon>
    </lineage>
</organism>
<dbReference type="AlphaFoldDB" id="A0A511NEL4"/>
<dbReference type="STRING" id="1218108.GCA_000382425_01854"/>
<dbReference type="EMBL" id="BJXC01000005">
    <property type="protein sequence ID" value="GEM51269.1"/>
    <property type="molecule type" value="Genomic_DNA"/>
</dbReference>
<dbReference type="InterPro" id="IPR050811">
    <property type="entry name" value="Phosphate_ABC_transporter"/>
</dbReference>
<dbReference type="Pfam" id="PF12849">
    <property type="entry name" value="PBP_like_2"/>
    <property type="match status" value="1"/>
</dbReference>
<keyword evidence="1" id="KW-0732">Signal</keyword>
<dbReference type="InterPro" id="IPR024370">
    <property type="entry name" value="PBP_domain"/>
</dbReference>
<comment type="caution">
    <text evidence="3">The sequence shown here is derived from an EMBL/GenBank/DDBJ whole genome shotgun (WGS) entry which is preliminary data.</text>
</comment>
<evidence type="ECO:0000256" key="1">
    <source>
        <dbReference type="ARBA" id="ARBA00022729"/>
    </source>
</evidence>
<keyword evidence="4" id="KW-1185">Reference proteome</keyword>
<evidence type="ECO:0000313" key="3">
    <source>
        <dbReference type="EMBL" id="GEM51269.1"/>
    </source>
</evidence>
<sequence length="314" mass="35675">MIKKISLLSLSAFLIFSTFNCKDKEKPLTKEEQKTPVKRALHEYGKLTMTVDPSFKNLAQSLADIYMVDYPDVKIEIKEEIEEKAIKDFYEGEIPLLMVSKPLTKAQQQHLFDKTRINYVSSVIALDATIFITSVDNPVSSITKQDIKENLYHQNPKITFVYDHPNSANYNTVNDKLKLTVGNGTKVTAMGDAEKVIDFLQKDKAAIGIIGLNILSDKGNPKIEEYLKKIKILSIVDDKGNAVQPTIPNLKYGVYPFYREIYLLKNEIGFGIGAGYSRFAGSQRGQKIVTRESLQPYFIYKREVQINHLKQPLQ</sequence>
<dbReference type="PANTHER" id="PTHR30570">
    <property type="entry name" value="PERIPLASMIC PHOSPHATE BINDING COMPONENT OF PHOSPHATE ABC TRANSPORTER"/>
    <property type="match status" value="1"/>
</dbReference>
<evidence type="ECO:0000259" key="2">
    <source>
        <dbReference type="Pfam" id="PF12849"/>
    </source>
</evidence>
<dbReference type="PANTHER" id="PTHR30570:SF1">
    <property type="entry name" value="PHOSPHATE-BINDING PROTEIN PSTS"/>
    <property type="match status" value="1"/>
</dbReference>
<proteinExistence type="predicted"/>
<gene>
    <name evidence="3" type="ORF">EB1_10590</name>
</gene>
<dbReference type="GeneID" id="84650022"/>
<dbReference type="Proteomes" id="UP000321245">
    <property type="component" value="Unassembled WGS sequence"/>
</dbReference>
<dbReference type="Gene3D" id="3.40.190.10">
    <property type="entry name" value="Periplasmic binding protein-like II"/>
    <property type="match status" value="2"/>
</dbReference>
<dbReference type="OrthoDB" id="1450880at2"/>